<proteinExistence type="inferred from homology"/>
<evidence type="ECO:0000256" key="2">
    <source>
        <dbReference type="ARBA" id="ARBA00022801"/>
    </source>
</evidence>
<evidence type="ECO:0000256" key="1">
    <source>
        <dbReference type="ARBA" id="ARBA00007754"/>
    </source>
</evidence>
<feature type="active site" description="Proton donor" evidence="4">
    <location>
        <position position="159"/>
    </location>
</feature>
<feature type="active site" description="Nucleophile" evidence="4">
    <location>
        <position position="283"/>
    </location>
</feature>
<protein>
    <submittedName>
        <fullName evidence="6">Glycosyl hydrolase</fullName>
    </submittedName>
</protein>
<evidence type="ECO:0000313" key="7">
    <source>
        <dbReference type="Proteomes" id="UP001415169"/>
    </source>
</evidence>
<dbReference type="SUPFAM" id="SSF51445">
    <property type="entry name" value="(Trans)glycosidases"/>
    <property type="match status" value="1"/>
</dbReference>
<dbReference type="PRINTS" id="PR00739">
    <property type="entry name" value="GLHYDRLASE26"/>
</dbReference>
<keyword evidence="7" id="KW-1185">Reference proteome</keyword>
<dbReference type="InterPro" id="IPR000805">
    <property type="entry name" value="Glyco_hydro_26"/>
</dbReference>
<accession>A0ABP7ZIA4</accession>
<evidence type="ECO:0000259" key="5">
    <source>
        <dbReference type="PROSITE" id="PS51764"/>
    </source>
</evidence>
<sequence>MSAATPSDANATPETRALHSRLRELTGIRTLFGHQDDLAYGGIERHVRRLPGVVGFDLGGIEALAGHNLDGVPFQSMIRWVREAHAKGALVTLSWHSVNPITNGGYGHNTAPMSIASVLRNGECHEKFLRWLEHVAMFIEQLTDASGRPIPVIFRPFHEHSGDWFWWGIGAKPDQQPQNSPEEFVALWRFTVDYLRDVAGLHNLLYAISPDRSRLRLDALEDDYLRGYPGDEFVDILGIDNYWDAGRADDDRTSDELFDGYVATLEAVARVGEARDKLVAQTETGTPGERVGHADDPWTGFLARAAEHSALTRKHLWHLVWRDEVEAPDDLARLVGHPLIAFAGDVDDIYGAHQ</sequence>
<keyword evidence="3 4" id="KW-0326">Glycosidase</keyword>
<dbReference type="PANTHER" id="PTHR40079:SF4">
    <property type="entry name" value="GH26 DOMAIN-CONTAINING PROTEIN-RELATED"/>
    <property type="match status" value="1"/>
</dbReference>
<dbReference type="InterPro" id="IPR022790">
    <property type="entry name" value="GH26_dom"/>
</dbReference>
<keyword evidence="2 4" id="KW-0378">Hydrolase</keyword>
<dbReference type="GO" id="GO:0016787">
    <property type="term" value="F:hydrolase activity"/>
    <property type="evidence" value="ECO:0007669"/>
    <property type="project" value="UniProtKB-KW"/>
</dbReference>
<comment type="caution">
    <text evidence="6">The sequence shown here is derived from an EMBL/GenBank/DDBJ whole genome shotgun (WGS) entry which is preliminary data.</text>
</comment>
<dbReference type="RefSeq" id="WP_344790682.1">
    <property type="nucleotide sequence ID" value="NZ_BAABBV010000001.1"/>
</dbReference>
<dbReference type="Proteomes" id="UP001415169">
    <property type="component" value="Unassembled WGS sequence"/>
</dbReference>
<evidence type="ECO:0000256" key="3">
    <source>
        <dbReference type="ARBA" id="ARBA00023295"/>
    </source>
</evidence>
<reference evidence="6" key="2">
    <citation type="submission" date="2023-12" db="EMBL/GenBank/DDBJ databases">
        <authorList>
            <person name="Sun Q."/>
            <person name="Inoue M."/>
        </authorList>
    </citation>
    <scope>NUCLEOTIDE SEQUENCE</scope>
    <source>
        <strain evidence="6">JCM 17590</strain>
    </source>
</reference>
<dbReference type="PANTHER" id="PTHR40079">
    <property type="entry name" value="MANNAN ENDO-1,4-BETA-MANNOSIDASE E-RELATED"/>
    <property type="match status" value="1"/>
</dbReference>
<evidence type="ECO:0000313" key="6">
    <source>
        <dbReference type="EMBL" id="GAA4158005.1"/>
    </source>
</evidence>
<dbReference type="Gene3D" id="3.20.20.80">
    <property type="entry name" value="Glycosidases"/>
    <property type="match status" value="1"/>
</dbReference>
<dbReference type="Pfam" id="PF02156">
    <property type="entry name" value="Glyco_hydro_26"/>
    <property type="match status" value="1"/>
</dbReference>
<comment type="similarity">
    <text evidence="1 4">Belongs to the glycosyl hydrolase 26 family.</text>
</comment>
<organism evidence="6 7">
    <name type="scientific">Gryllotalpicola daejeonensis</name>
    <dbReference type="NCBI Taxonomy" id="993087"/>
    <lineage>
        <taxon>Bacteria</taxon>
        <taxon>Bacillati</taxon>
        <taxon>Actinomycetota</taxon>
        <taxon>Actinomycetes</taxon>
        <taxon>Micrococcales</taxon>
        <taxon>Microbacteriaceae</taxon>
        <taxon>Gryllotalpicola</taxon>
    </lineage>
</organism>
<evidence type="ECO:0000256" key="4">
    <source>
        <dbReference type="PROSITE-ProRule" id="PRU01100"/>
    </source>
</evidence>
<name>A0ABP7ZIA4_9MICO</name>
<feature type="domain" description="GH26" evidence="5">
    <location>
        <begin position="13"/>
        <end position="344"/>
    </location>
</feature>
<reference evidence="6" key="1">
    <citation type="journal article" date="2014" name="Int. J. Syst. Evol. Microbiol.">
        <title>Complete genome of a new Firmicutes species belonging to the dominant human colonic microbiota ('Ruminococcus bicirculans') reveals two chromosomes and a selective capacity to utilize plant glucans.</title>
        <authorList>
            <consortium name="NISC Comparative Sequencing Program"/>
            <person name="Wegmann U."/>
            <person name="Louis P."/>
            <person name="Goesmann A."/>
            <person name="Henrissat B."/>
            <person name="Duncan S.H."/>
            <person name="Flint H.J."/>
        </authorList>
    </citation>
    <scope>NUCLEOTIDE SEQUENCE</scope>
    <source>
        <strain evidence="6">JCM 17590</strain>
    </source>
</reference>
<gene>
    <name evidence="6" type="ORF">GCM10022286_10330</name>
</gene>
<dbReference type="InterPro" id="IPR017853">
    <property type="entry name" value="GH"/>
</dbReference>
<dbReference type="EMBL" id="BAABBV010000001">
    <property type="protein sequence ID" value="GAA4158005.1"/>
    <property type="molecule type" value="Genomic_DNA"/>
</dbReference>
<dbReference type="PROSITE" id="PS51764">
    <property type="entry name" value="GH26"/>
    <property type="match status" value="1"/>
</dbReference>